<comment type="caution">
    <text evidence="1">The sequence shown here is derived from an EMBL/GenBank/DDBJ whole genome shotgun (WGS) entry which is preliminary data.</text>
</comment>
<proteinExistence type="predicted"/>
<evidence type="ECO:0000313" key="2">
    <source>
        <dbReference type="Proteomes" id="UP000251211"/>
    </source>
</evidence>
<gene>
    <name evidence="1" type="ORF">NCTC13229_00736</name>
</gene>
<dbReference type="RefSeq" id="WP_112298529.1">
    <property type="nucleotide sequence ID" value="NZ_QTTP01000001.1"/>
</dbReference>
<dbReference type="AlphaFoldDB" id="A0AB38F6T5"/>
<evidence type="ECO:0000313" key="1">
    <source>
        <dbReference type="EMBL" id="SPZ35372.1"/>
    </source>
</evidence>
<dbReference type="EMBL" id="UAUI01000001">
    <property type="protein sequence ID" value="SPZ35372.1"/>
    <property type="molecule type" value="Genomic_DNA"/>
</dbReference>
<organism evidence="1 2">
    <name type="scientific">Rhodococcus wratislaviensis</name>
    <name type="common">Tsukamurella wratislaviensis</name>
    <dbReference type="NCBI Taxonomy" id="44752"/>
    <lineage>
        <taxon>Bacteria</taxon>
        <taxon>Bacillati</taxon>
        <taxon>Actinomycetota</taxon>
        <taxon>Actinomycetes</taxon>
        <taxon>Mycobacteriales</taxon>
        <taxon>Nocardiaceae</taxon>
        <taxon>Rhodococcus</taxon>
    </lineage>
</organism>
<dbReference type="Proteomes" id="UP000251211">
    <property type="component" value="Unassembled WGS sequence"/>
</dbReference>
<protein>
    <submittedName>
        <fullName evidence="1">Uncharacterized protein</fullName>
    </submittedName>
</protein>
<name>A0AB38F6T5_RHOWR</name>
<reference evidence="1 2" key="1">
    <citation type="submission" date="2018-06" db="EMBL/GenBank/DDBJ databases">
        <authorList>
            <consortium name="Pathogen Informatics"/>
            <person name="Doyle S."/>
        </authorList>
    </citation>
    <scope>NUCLEOTIDE SEQUENCE [LARGE SCALE GENOMIC DNA]</scope>
    <source>
        <strain evidence="1 2">NCTC13229</strain>
    </source>
</reference>
<sequence length="179" mass="19550">MTLAIPGAGIRVMTVAKKGANPTGTYEHLLAELQQWAEEEDTYIFLMYDGKELGRSNSVEDEDIILRNHAALRDLHRELLSACLGPSSVSPSVQERHNRTTKPAAVEAFTAEIDSGDIGVDVGRFAIASAGAEPTNAMRIWAYLTDIVRSPNTVSRPRSRVLTASRRCRQSNDVLAGLD</sequence>
<accession>A0AB38F6T5</accession>